<comment type="similarity">
    <text evidence="1">Belongs to the peptidase S45 family.</text>
</comment>
<sequence length="802" mass="88389">MRAALNSLRFVVRWTTPIAAGLLAILLLVMLFAWGFIHASLPVQDGKIATPDVQAPVSIQRDAEGAVLITGKRRDDVAFATGFVHAQERFFQMDLMRRSAAGELAELFGAKALELDREHRLYRFRDRANAALAQVSAEQRTLLQRYAEGVNAGLAAMRARPFEYGVLMQQPKRWTEADTLLAVWSMYFDLQGNLDSRKFARGWLREHMTDGQAAFLLPTESAFDAPLDADASIMASAALPASAPSWFVPVAKPRQVAAVESTQAVGSNGWAIAGWRSKTGSAIVSNDMHLNLGLPNTWYRLELAFPDAHGHMRHVAGVSLPGTPLVIVGSNEHIAWGFTNSYGDYLDLVEVQFDPQDSLRYRDIHGWKMAHKFIETFNIRGAQPETMTVIETDEGPVQQIDKRFYAIHWVADMPGAVNVGLEGLEQADDVRDAEAIAARAGIPTLNFIVGDSRGHIGWTIAGPLPGRDASAAASFPYRADQQQAWTTLRAPDDYPRVNDPPSGQLWTANNRQLMGDEYRKIGDGGADIGARARQIRDDLHGLGDRVDEAAGYEVLADDRALFIAPWRQRALAALDDAALANRPDRQAFRRLLETSWTGRASVDSVGYRLSRMFMDALYEELFGSVDETLHGLDRNASYAKANPRWSVVVARLIDEQPANWLPQGESWHDVELRAIDLAIRHATQTDGALTNATWGRRNRTAIRHPFAAMWPSLDFVLGAPEEPIPGDANMPRVAGPHFGPSERMVVSPGHEGEALFDMPGGQSGNPLSPQFLAGHEAWVAMRPGPLLPGKSSHELLIVPQQR</sequence>
<evidence type="ECO:0000256" key="2">
    <source>
        <dbReference type="ARBA" id="ARBA00022801"/>
    </source>
</evidence>
<dbReference type="OrthoDB" id="9760084at2"/>
<accession>A0A494X8Q6</accession>
<dbReference type="SUPFAM" id="SSF56235">
    <property type="entry name" value="N-terminal nucleophile aminohydrolases (Ntn hydrolases)"/>
    <property type="match status" value="1"/>
</dbReference>
<proteinExistence type="inferred from homology"/>
<gene>
    <name evidence="7" type="ORF">D7S89_21995</name>
</gene>
<evidence type="ECO:0000256" key="1">
    <source>
        <dbReference type="ARBA" id="ARBA00006586"/>
    </source>
</evidence>
<dbReference type="Gene3D" id="3.60.20.10">
    <property type="entry name" value="Glutamine Phosphoribosylpyrophosphate, subunit 1, domain 1"/>
    <property type="match status" value="1"/>
</dbReference>
<feature type="binding site" evidence="5">
    <location>
        <position position="344"/>
    </location>
    <ligand>
        <name>Ca(2+)</name>
        <dbReference type="ChEBI" id="CHEBI:29108"/>
    </ligand>
</feature>
<reference evidence="7 8" key="1">
    <citation type="submission" date="2018-10" db="EMBL/GenBank/DDBJ databases">
        <title>Paraburkholderia sp. 7MK8-2, isolated from soil.</title>
        <authorList>
            <person name="Gao Z.-H."/>
            <person name="Qiu L.-H."/>
        </authorList>
    </citation>
    <scope>NUCLEOTIDE SEQUENCE [LARGE SCALE GENOMIC DNA]</scope>
    <source>
        <strain evidence="7 8">7MK8-2</strain>
    </source>
</reference>
<protein>
    <submittedName>
        <fullName evidence="7">Penicillin acylase family protein</fullName>
    </submittedName>
</protein>
<dbReference type="CDD" id="cd03747">
    <property type="entry name" value="Ntn_PGA_like"/>
    <property type="match status" value="1"/>
</dbReference>
<feature type="active site" description="Nucleophile" evidence="4">
    <location>
        <position position="267"/>
    </location>
</feature>
<feature type="binding site" evidence="5">
    <location>
        <position position="347"/>
    </location>
    <ligand>
        <name>Ca(2+)</name>
        <dbReference type="ChEBI" id="CHEBI:29108"/>
    </ligand>
</feature>
<keyword evidence="3" id="KW-0865">Zymogen</keyword>
<evidence type="ECO:0000256" key="5">
    <source>
        <dbReference type="PIRSR" id="PIRSR001227-2"/>
    </source>
</evidence>
<dbReference type="InterPro" id="IPR014395">
    <property type="entry name" value="Pen/GL7ACA/AHL_acylase"/>
</dbReference>
<dbReference type="EMBL" id="RBZV01000012">
    <property type="protein sequence ID" value="RKP44554.1"/>
    <property type="molecule type" value="Genomic_DNA"/>
</dbReference>
<dbReference type="Gene3D" id="1.10.1400.10">
    <property type="match status" value="1"/>
</dbReference>
<dbReference type="Gene3D" id="2.30.120.10">
    <property type="match status" value="1"/>
</dbReference>
<dbReference type="PANTHER" id="PTHR34218:SF4">
    <property type="entry name" value="ACYL-HOMOSERINE LACTONE ACYLASE QUIP"/>
    <property type="match status" value="1"/>
</dbReference>
<dbReference type="Gene3D" id="1.10.439.10">
    <property type="entry name" value="Penicillin Amidohydrolase, domain 1"/>
    <property type="match status" value="1"/>
</dbReference>
<evidence type="ECO:0000313" key="7">
    <source>
        <dbReference type="EMBL" id="RKP44554.1"/>
    </source>
</evidence>
<keyword evidence="2" id="KW-0378">Hydrolase</keyword>
<dbReference type="InterPro" id="IPR043147">
    <property type="entry name" value="Penicillin_amidase_A-knob"/>
</dbReference>
<dbReference type="GO" id="GO:0017000">
    <property type="term" value="P:antibiotic biosynthetic process"/>
    <property type="evidence" value="ECO:0007669"/>
    <property type="project" value="InterPro"/>
</dbReference>
<dbReference type="Proteomes" id="UP000280434">
    <property type="component" value="Unassembled WGS sequence"/>
</dbReference>
<dbReference type="GO" id="GO:0046872">
    <property type="term" value="F:metal ion binding"/>
    <property type="evidence" value="ECO:0007669"/>
    <property type="project" value="UniProtKB-KW"/>
</dbReference>
<name>A0A494X8Q6_9BURK</name>
<keyword evidence="8" id="KW-1185">Reference proteome</keyword>
<evidence type="ECO:0000313" key="8">
    <source>
        <dbReference type="Proteomes" id="UP000280434"/>
    </source>
</evidence>
<keyword evidence="5" id="KW-0479">Metal-binding</keyword>
<keyword evidence="6" id="KW-1133">Transmembrane helix</keyword>
<comment type="caution">
    <text evidence="7">The sequence shown here is derived from an EMBL/GenBank/DDBJ whole genome shotgun (WGS) entry which is preliminary data.</text>
</comment>
<evidence type="ECO:0000256" key="3">
    <source>
        <dbReference type="ARBA" id="ARBA00023145"/>
    </source>
</evidence>
<dbReference type="GO" id="GO:0016811">
    <property type="term" value="F:hydrolase activity, acting on carbon-nitrogen (but not peptide) bonds, in linear amides"/>
    <property type="evidence" value="ECO:0007669"/>
    <property type="project" value="InterPro"/>
</dbReference>
<keyword evidence="6" id="KW-0472">Membrane</keyword>
<dbReference type="InterPro" id="IPR002692">
    <property type="entry name" value="S45"/>
</dbReference>
<dbReference type="InterPro" id="IPR043146">
    <property type="entry name" value="Penicillin_amidase_N_B-knob"/>
</dbReference>
<dbReference type="PANTHER" id="PTHR34218">
    <property type="entry name" value="PEPTIDASE S45 PENICILLIN AMIDASE"/>
    <property type="match status" value="1"/>
</dbReference>
<organism evidence="7 8">
    <name type="scientific">Trinickia fusca</name>
    <dbReference type="NCBI Taxonomy" id="2419777"/>
    <lineage>
        <taxon>Bacteria</taxon>
        <taxon>Pseudomonadati</taxon>
        <taxon>Pseudomonadota</taxon>
        <taxon>Betaproteobacteria</taxon>
        <taxon>Burkholderiales</taxon>
        <taxon>Burkholderiaceae</taxon>
        <taxon>Trinickia</taxon>
    </lineage>
</organism>
<dbReference type="AlphaFoldDB" id="A0A494X8Q6"/>
<dbReference type="RefSeq" id="WP_121280977.1">
    <property type="nucleotide sequence ID" value="NZ_RBZV01000012.1"/>
</dbReference>
<dbReference type="InterPro" id="IPR029055">
    <property type="entry name" value="Ntn_hydrolases_N"/>
</dbReference>
<evidence type="ECO:0000256" key="4">
    <source>
        <dbReference type="PIRSR" id="PIRSR001227-1"/>
    </source>
</evidence>
<keyword evidence="6" id="KW-0812">Transmembrane</keyword>
<feature type="transmembrane region" description="Helical" evidence="6">
    <location>
        <begin position="12"/>
        <end position="37"/>
    </location>
</feature>
<dbReference type="InterPro" id="IPR023343">
    <property type="entry name" value="Penicillin_amidase_dom1"/>
</dbReference>
<dbReference type="Pfam" id="PF01804">
    <property type="entry name" value="Penicil_amidase"/>
    <property type="match status" value="1"/>
</dbReference>
<comment type="cofactor">
    <cofactor evidence="5">
        <name>Ca(2+)</name>
        <dbReference type="ChEBI" id="CHEBI:29108"/>
    </cofactor>
    <text evidence="5">Binds 1 Ca(2+) ion per dimer.</text>
</comment>
<keyword evidence="5" id="KW-0106">Calcium</keyword>
<evidence type="ECO:0000256" key="6">
    <source>
        <dbReference type="SAM" id="Phobius"/>
    </source>
</evidence>
<dbReference type="PIRSF" id="PIRSF001227">
    <property type="entry name" value="Pen_acylase"/>
    <property type="match status" value="1"/>
</dbReference>